<feature type="non-terminal residue" evidence="2">
    <location>
        <position position="1"/>
    </location>
</feature>
<sequence>GPRPRCRPPPSPRRRGHPGRHDRQARPADPLGRARRRRPGRARHRAHLPLDRRAAGGGLQDAGLHRGPGDRLPRPRGRPRRRDRLGRPDRDRRPRPRRRRGVPLRPGREQPRADGPHLGRRRPARRPPDALAAHRGRPEGRLGQSGGPRRHAGDGRAAVRVRRRLGAAGPRCPPPTPASSCRAWARAATSPTLPGPGGTGATGSGWSAV</sequence>
<feature type="compositionally biased region" description="Basic residues" evidence="1">
    <location>
        <begin position="1"/>
        <end position="18"/>
    </location>
</feature>
<evidence type="ECO:0000313" key="2">
    <source>
        <dbReference type="EMBL" id="CAA9377193.1"/>
    </source>
</evidence>
<dbReference type="AlphaFoldDB" id="A0A6J4N5Z3"/>
<feature type="region of interest" description="Disordered" evidence="1">
    <location>
        <begin position="1"/>
        <end position="209"/>
    </location>
</feature>
<feature type="compositionally biased region" description="Basic and acidic residues" evidence="1">
    <location>
        <begin position="106"/>
        <end position="117"/>
    </location>
</feature>
<gene>
    <name evidence="2" type="ORF">AVDCRST_MAG06-621</name>
</gene>
<reference evidence="2" key="1">
    <citation type="submission" date="2020-02" db="EMBL/GenBank/DDBJ databases">
        <authorList>
            <person name="Meier V. D."/>
        </authorList>
    </citation>
    <scope>NUCLEOTIDE SEQUENCE</scope>
    <source>
        <strain evidence="2">AVDCRST_MAG06</strain>
    </source>
</reference>
<evidence type="ECO:0000256" key="1">
    <source>
        <dbReference type="SAM" id="MobiDB-lite"/>
    </source>
</evidence>
<dbReference type="EMBL" id="CADCUP010000042">
    <property type="protein sequence ID" value="CAA9377193.1"/>
    <property type="molecule type" value="Genomic_DNA"/>
</dbReference>
<feature type="compositionally biased region" description="Basic and acidic residues" evidence="1">
    <location>
        <begin position="63"/>
        <end position="73"/>
    </location>
</feature>
<feature type="compositionally biased region" description="Basic residues" evidence="1">
    <location>
        <begin position="93"/>
        <end position="102"/>
    </location>
</feature>
<accession>A0A6J4N5Z3</accession>
<feature type="compositionally biased region" description="Basic residues" evidence="1">
    <location>
        <begin position="33"/>
        <end position="47"/>
    </location>
</feature>
<name>A0A6J4N5Z3_9ACTN</name>
<organism evidence="2">
    <name type="scientific">uncultured Nocardioides sp</name>
    <dbReference type="NCBI Taxonomy" id="198441"/>
    <lineage>
        <taxon>Bacteria</taxon>
        <taxon>Bacillati</taxon>
        <taxon>Actinomycetota</taxon>
        <taxon>Actinomycetes</taxon>
        <taxon>Propionibacteriales</taxon>
        <taxon>Nocardioidaceae</taxon>
        <taxon>Nocardioides</taxon>
        <taxon>environmental samples</taxon>
    </lineage>
</organism>
<protein>
    <submittedName>
        <fullName evidence="2">Uncharacterized protein</fullName>
    </submittedName>
</protein>
<proteinExistence type="predicted"/>
<feature type="non-terminal residue" evidence="2">
    <location>
        <position position="209"/>
    </location>
</feature>
<feature type="compositionally biased region" description="Basic residues" evidence="1">
    <location>
        <begin position="74"/>
        <end position="84"/>
    </location>
</feature>